<name>A0A5B7F1R6_PORTR</name>
<proteinExistence type="predicted"/>
<keyword evidence="3" id="KW-1185">Reference proteome</keyword>
<evidence type="ECO:0000256" key="1">
    <source>
        <dbReference type="SAM" id="MobiDB-lite"/>
    </source>
</evidence>
<sequence length="151" mass="16562">MLCPGVTCRPHHRILHLWGTRGCDTQPARPQPTQEEDDSPSLHKSEIINIIKLIMAPKRLNSGKNKESSKSASVSEAQPCTNGFTGITPDVFMGGDSTSNNLPPLPPFSPPLLCYPSSAFTYGRQSLENKEIFSLRPNRKQGFHLSNGSFA</sequence>
<feature type="region of interest" description="Disordered" evidence="1">
    <location>
        <begin position="59"/>
        <end position="81"/>
    </location>
</feature>
<gene>
    <name evidence="2" type="ORF">E2C01_032727</name>
</gene>
<protein>
    <submittedName>
        <fullName evidence="2">Uncharacterized protein</fullName>
    </submittedName>
</protein>
<comment type="caution">
    <text evidence="2">The sequence shown here is derived from an EMBL/GenBank/DDBJ whole genome shotgun (WGS) entry which is preliminary data.</text>
</comment>
<dbReference type="AlphaFoldDB" id="A0A5B7F1R6"/>
<dbReference type="Proteomes" id="UP000324222">
    <property type="component" value="Unassembled WGS sequence"/>
</dbReference>
<reference evidence="2 3" key="1">
    <citation type="submission" date="2019-05" db="EMBL/GenBank/DDBJ databases">
        <title>Another draft genome of Portunus trituberculatus and its Hox gene families provides insights of decapod evolution.</title>
        <authorList>
            <person name="Jeong J.-H."/>
            <person name="Song I."/>
            <person name="Kim S."/>
            <person name="Choi T."/>
            <person name="Kim D."/>
            <person name="Ryu S."/>
            <person name="Kim W."/>
        </authorList>
    </citation>
    <scope>NUCLEOTIDE SEQUENCE [LARGE SCALE GENOMIC DNA]</scope>
    <source>
        <tissue evidence="2">Muscle</tissue>
    </source>
</reference>
<organism evidence="2 3">
    <name type="scientific">Portunus trituberculatus</name>
    <name type="common">Swimming crab</name>
    <name type="synonym">Neptunus trituberculatus</name>
    <dbReference type="NCBI Taxonomy" id="210409"/>
    <lineage>
        <taxon>Eukaryota</taxon>
        <taxon>Metazoa</taxon>
        <taxon>Ecdysozoa</taxon>
        <taxon>Arthropoda</taxon>
        <taxon>Crustacea</taxon>
        <taxon>Multicrustacea</taxon>
        <taxon>Malacostraca</taxon>
        <taxon>Eumalacostraca</taxon>
        <taxon>Eucarida</taxon>
        <taxon>Decapoda</taxon>
        <taxon>Pleocyemata</taxon>
        <taxon>Brachyura</taxon>
        <taxon>Eubrachyura</taxon>
        <taxon>Portunoidea</taxon>
        <taxon>Portunidae</taxon>
        <taxon>Portuninae</taxon>
        <taxon>Portunus</taxon>
    </lineage>
</organism>
<accession>A0A5B7F1R6</accession>
<evidence type="ECO:0000313" key="3">
    <source>
        <dbReference type="Proteomes" id="UP000324222"/>
    </source>
</evidence>
<evidence type="ECO:0000313" key="2">
    <source>
        <dbReference type="EMBL" id="MPC39198.1"/>
    </source>
</evidence>
<feature type="region of interest" description="Disordered" evidence="1">
    <location>
        <begin position="21"/>
        <end position="43"/>
    </location>
</feature>
<dbReference type="EMBL" id="VSRR010004290">
    <property type="protein sequence ID" value="MPC39198.1"/>
    <property type="molecule type" value="Genomic_DNA"/>
</dbReference>